<accession>A0ACC0IRU5</accession>
<name>A0ACC0IRU5_9ERIC</name>
<dbReference type="EMBL" id="CM045760">
    <property type="protein sequence ID" value="KAI8028117.1"/>
    <property type="molecule type" value="Genomic_DNA"/>
</dbReference>
<sequence>MLCFVIPETILSFFLTQIKLQPVHCAFAHYHLSTLQLSFQMWTDQMQTTINSKKKGDSAFRCKDSKTAIDCYTEIVNKV</sequence>
<protein>
    <submittedName>
        <fullName evidence="1">Serine/threonine-protein kinase BSK3</fullName>
    </submittedName>
</protein>
<reference evidence="1 2" key="1">
    <citation type="journal article" date="2022" name="Plant J.">
        <title>Chromosome-level genome of Camellia lanceoleosa provides a valuable resource for understanding genome evolution and self-incompatibility.</title>
        <authorList>
            <person name="Gong W."/>
            <person name="Xiao S."/>
            <person name="Wang L."/>
            <person name="Liao Z."/>
            <person name="Chang Y."/>
            <person name="Mo W."/>
            <person name="Hu G."/>
            <person name="Li W."/>
            <person name="Zhao G."/>
            <person name="Zhu H."/>
            <person name="Hu X."/>
            <person name="Ji K."/>
            <person name="Xiang X."/>
            <person name="Song Q."/>
            <person name="Yuan D."/>
            <person name="Jin S."/>
            <person name="Zhang L."/>
        </authorList>
    </citation>
    <scope>NUCLEOTIDE SEQUENCE [LARGE SCALE GENOMIC DNA]</scope>
    <source>
        <strain evidence="1">SQ_2022a</strain>
    </source>
</reference>
<evidence type="ECO:0000313" key="1">
    <source>
        <dbReference type="EMBL" id="KAI8028117.1"/>
    </source>
</evidence>
<comment type="caution">
    <text evidence="1">The sequence shown here is derived from an EMBL/GenBank/DDBJ whole genome shotgun (WGS) entry which is preliminary data.</text>
</comment>
<organism evidence="1 2">
    <name type="scientific">Camellia lanceoleosa</name>
    <dbReference type="NCBI Taxonomy" id="1840588"/>
    <lineage>
        <taxon>Eukaryota</taxon>
        <taxon>Viridiplantae</taxon>
        <taxon>Streptophyta</taxon>
        <taxon>Embryophyta</taxon>
        <taxon>Tracheophyta</taxon>
        <taxon>Spermatophyta</taxon>
        <taxon>Magnoliopsida</taxon>
        <taxon>eudicotyledons</taxon>
        <taxon>Gunneridae</taxon>
        <taxon>Pentapetalae</taxon>
        <taxon>asterids</taxon>
        <taxon>Ericales</taxon>
        <taxon>Theaceae</taxon>
        <taxon>Camellia</taxon>
    </lineage>
</organism>
<keyword evidence="1" id="KW-0808">Transferase</keyword>
<gene>
    <name evidence="1" type="ORF">LOK49_LG02G00364</name>
</gene>
<keyword evidence="1" id="KW-0418">Kinase</keyword>
<dbReference type="Proteomes" id="UP001060215">
    <property type="component" value="Chromosome 3"/>
</dbReference>
<proteinExistence type="predicted"/>
<keyword evidence="2" id="KW-1185">Reference proteome</keyword>
<evidence type="ECO:0000313" key="2">
    <source>
        <dbReference type="Proteomes" id="UP001060215"/>
    </source>
</evidence>